<proteinExistence type="predicted"/>
<dbReference type="AlphaFoldDB" id="A0AAN9MF30"/>
<sequence>MVMVRKLPHFNGEEGAPKDYIWFHPSCSIRGTRCLKNLLYSSFSHTNLSSSLYWFLKLKQLFPGYQYLVTNQEKPKPVEIFKNQGSYNSVHIVISKPVERTLPRVSISGYRSGSNTAEQIKIYYCSREQEMIFIMQETI</sequence>
<gene>
    <name evidence="1" type="ORF">VNO77_11230</name>
</gene>
<name>A0AAN9MF30_CANGL</name>
<accession>A0AAN9MF30</accession>
<dbReference type="Proteomes" id="UP001367508">
    <property type="component" value="Unassembled WGS sequence"/>
</dbReference>
<evidence type="ECO:0000313" key="1">
    <source>
        <dbReference type="EMBL" id="KAK7351639.1"/>
    </source>
</evidence>
<reference evidence="1 2" key="1">
    <citation type="submission" date="2024-01" db="EMBL/GenBank/DDBJ databases">
        <title>The genomes of 5 underutilized Papilionoideae crops provide insights into root nodulation and disease resistanc.</title>
        <authorList>
            <person name="Jiang F."/>
        </authorList>
    </citation>
    <scope>NUCLEOTIDE SEQUENCE [LARGE SCALE GENOMIC DNA]</scope>
    <source>
        <strain evidence="1">LVBAO_FW01</strain>
        <tissue evidence="1">Leaves</tissue>
    </source>
</reference>
<comment type="caution">
    <text evidence="1">The sequence shown here is derived from an EMBL/GenBank/DDBJ whole genome shotgun (WGS) entry which is preliminary data.</text>
</comment>
<protein>
    <submittedName>
        <fullName evidence="1">Uncharacterized protein</fullName>
    </submittedName>
</protein>
<organism evidence="1 2">
    <name type="scientific">Canavalia gladiata</name>
    <name type="common">Sword bean</name>
    <name type="synonym">Dolichos gladiatus</name>
    <dbReference type="NCBI Taxonomy" id="3824"/>
    <lineage>
        <taxon>Eukaryota</taxon>
        <taxon>Viridiplantae</taxon>
        <taxon>Streptophyta</taxon>
        <taxon>Embryophyta</taxon>
        <taxon>Tracheophyta</taxon>
        <taxon>Spermatophyta</taxon>
        <taxon>Magnoliopsida</taxon>
        <taxon>eudicotyledons</taxon>
        <taxon>Gunneridae</taxon>
        <taxon>Pentapetalae</taxon>
        <taxon>rosids</taxon>
        <taxon>fabids</taxon>
        <taxon>Fabales</taxon>
        <taxon>Fabaceae</taxon>
        <taxon>Papilionoideae</taxon>
        <taxon>50 kb inversion clade</taxon>
        <taxon>NPAAA clade</taxon>
        <taxon>indigoferoid/millettioid clade</taxon>
        <taxon>Phaseoleae</taxon>
        <taxon>Canavalia</taxon>
    </lineage>
</organism>
<evidence type="ECO:0000313" key="2">
    <source>
        <dbReference type="Proteomes" id="UP001367508"/>
    </source>
</evidence>
<keyword evidence="2" id="KW-1185">Reference proteome</keyword>
<dbReference type="EMBL" id="JAYMYQ010000002">
    <property type="protein sequence ID" value="KAK7351639.1"/>
    <property type="molecule type" value="Genomic_DNA"/>
</dbReference>